<evidence type="ECO:0000313" key="2">
    <source>
        <dbReference type="Proteomes" id="UP000029227"/>
    </source>
</evidence>
<gene>
    <name evidence="1" type="ORF">JCM19237_2519</name>
</gene>
<dbReference type="Proteomes" id="UP000029227">
    <property type="component" value="Unassembled WGS sequence"/>
</dbReference>
<reference evidence="1 2" key="1">
    <citation type="journal article" date="2014" name="Genome Announc.">
        <title>Draft Genome Sequences of Two Vibrionaceae Species, Vibrio ponticus C121 and Photobacterium aphoticum C119, Isolated as Coral Reef Microbiota.</title>
        <authorList>
            <person name="Al-saari N."/>
            <person name="Meirelles P.M."/>
            <person name="Mino S."/>
            <person name="Suda W."/>
            <person name="Oshima K."/>
            <person name="Hattori M."/>
            <person name="Ohkuma M."/>
            <person name="Thompson F.L."/>
            <person name="Gomez-Gil B."/>
            <person name="Sawabe T."/>
            <person name="Sawabe T."/>
        </authorList>
    </citation>
    <scope>NUCLEOTIDE SEQUENCE [LARGE SCALE GENOMIC DNA]</scope>
    <source>
        <strain evidence="1 2">JCM 19237</strain>
    </source>
</reference>
<dbReference type="EMBL" id="BBMN01000011">
    <property type="protein sequence ID" value="GAL06428.1"/>
    <property type="molecule type" value="Genomic_DNA"/>
</dbReference>
<sequence length="43" mass="4925">MLMDFIAQLGRSAIARCQSVGRASLMLYGRWYAVRSHAKCSRY</sequence>
<protein>
    <submittedName>
        <fullName evidence="1">Uncharacterized protein</fullName>
    </submittedName>
</protein>
<proteinExistence type="predicted"/>
<accession>A0A090QVY3</accession>
<dbReference type="STRING" id="754436.JCM19237_2519"/>
<organism evidence="1 2">
    <name type="scientific">Photobacterium aphoticum</name>
    <dbReference type="NCBI Taxonomy" id="754436"/>
    <lineage>
        <taxon>Bacteria</taxon>
        <taxon>Pseudomonadati</taxon>
        <taxon>Pseudomonadota</taxon>
        <taxon>Gammaproteobacteria</taxon>
        <taxon>Vibrionales</taxon>
        <taxon>Vibrionaceae</taxon>
        <taxon>Photobacterium</taxon>
    </lineage>
</organism>
<comment type="caution">
    <text evidence="1">The sequence shown here is derived from an EMBL/GenBank/DDBJ whole genome shotgun (WGS) entry which is preliminary data.</text>
</comment>
<dbReference type="AlphaFoldDB" id="A0A090QVY3"/>
<name>A0A090QVY3_9GAMM</name>
<evidence type="ECO:0000313" key="1">
    <source>
        <dbReference type="EMBL" id="GAL06428.1"/>
    </source>
</evidence>